<sequence length="46" mass="5329">MADYEKMYTVLFNKVTDAIEQLQTAQQVTEEIYICTAQKPNEKEDG</sequence>
<reference evidence="1 2" key="1">
    <citation type="submission" date="2016-10" db="EMBL/GenBank/DDBJ databases">
        <authorList>
            <person name="de Groot N.N."/>
        </authorList>
    </citation>
    <scope>NUCLEOTIDE SEQUENCE [LARGE SCALE GENOMIC DNA]</scope>
    <source>
        <strain evidence="1 2">CGMCC 1.5070</strain>
    </source>
</reference>
<organism evidence="1 2">
    <name type="scientific">Hydrogenoanaerobacterium saccharovorans</name>
    <dbReference type="NCBI Taxonomy" id="474960"/>
    <lineage>
        <taxon>Bacteria</taxon>
        <taxon>Bacillati</taxon>
        <taxon>Bacillota</taxon>
        <taxon>Clostridia</taxon>
        <taxon>Eubacteriales</taxon>
        <taxon>Oscillospiraceae</taxon>
        <taxon>Hydrogenoanaerobacterium</taxon>
    </lineage>
</organism>
<dbReference type="AlphaFoldDB" id="A0A1H8CNS9"/>
<gene>
    <name evidence="1" type="ORF">SAMN05216180_2224</name>
</gene>
<dbReference type="RefSeq" id="WP_162840898.1">
    <property type="nucleotide sequence ID" value="NZ_FOCG01000002.1"/>
</dbReference>
<accession>A0A1H8CNS9</accession>
<evidence type="ECO:0000313" key="1">
    <source>
        <dbReference type="EMBL" id="SEM96104.1"/>
    </source>
</evidence>
<keyword evidence="2" id="KW-1185">Reference proteome</keyword>
<protein>
    <submittedName>
        <fullName evidence="1">Uncharacterized protein</fullName>
    </submittedName>
</protein>
<name>A0A1H8CNS9_9FIRM</name>
<dbReference type="EMBL" id="FOCG01000002">
    <property type="protein sequence ID" value="SEM96104.1"/>
    <property type="molecule type" value="Genomic_DNA"/>
</dbReference>
<dbReference type="STRING" id="474960.SAMN05216180_2224"/>
<evidence type="ECO:0000313" key="2">
    <source>
        <dbReference type="Proteomes" id="UP000199158"/>
    </source>
</evidence>
<proteinExistence type="predicted"/>
<dbReference type="Proteomes" id="UP000199158">
    <property type="component" value="Unassembled WGS sequence"/>
</dbReference>